<evidence type="ECO:0000313" key="3">
    <source>
        <dbReference type="Proteomes" id="UP000008631"/>
    </source>
</evidence>
<dbReference type="EMBL" id="CP002353">
    <property type="protein sequence ID" value="ADV61358.1"/>
    <property type="molecule type" value="Genomic_DNA"/>
</dbReference>
<protein>
    <submittedName>
        <fullName evidence="2">Uncharacterized protein</fullName>
    </submittedName>
</protein>
<evidence type="ECO:0000256" key="1">
    <source>
        <dbReference type="SAM" id="MobiDB-lite"/>
    </source>
</evidence>
<feature type="region of interest" description="Disordered" evidence="1">
    <location>
        <begin position="80"/>
        <end position="132"/>
    </location>
</feature>
<sequence>MPTSGEPVRRGMRVIKTMGRLSDARRVRNRSGALMELSVMANERHLLGQELARMRRRHVEIQARLAELDRKERELMRLVEASAGLPTPGEPVKTLEASDPKSRGGVSESSEPESRRPAVAFVSSPPTVPAGGSVRVVELSY</sequence>
<reference key="1">
    <citation type="submission" date="2010-11" db="EMBL/GenBank/DDBJ databases">
        <title>The complete sequence of chromosome of Isophaera pallida ATCC 43644.</title>
        <authorList>
            <consortium name="US DOE Joint Genome Institute (JGI-PGF)"/>
            <person name="Lucas S."/>
            <person name="Copeland A."/>
            <person name="Lapidus A."/>
            <person name="Bruce D."/>
            <person name="Goodwin L."/>
            <person name="Pitluck S."/>
            <person name="Kyrpides N."/>
            <person name="Mavromatis K."/>
            <person name="Pagani I."/>
            <person name="Ivanova N."/>
            <person name="Saunders E."/>
            <person name="Brettin T."/>
            <person name="Detter J.C."/>
            <person name="Han C."/>
            <person name="Tapia R."/>
            <person name="Land M."/>
            <person name="Hauser L."/>
            <person name="Markowitz V."/>
            <person name="Cheng J.-F."/>
            <person name="Hugenholtz P."/>
            <person name="Woyke T."/>
            <person name="Wu D."/>
            <person name="Eisen J.A."/>
        </authorList>
    </citation>
    <scope>NUCLEOTIDE SEQUENCE</scope>
    <source>
        <strain>ATCC 43644</strain>
    </source>
</reference>
<dbReference type="AlphaFoldDB" id="E8R1T6"/>
<accession>E8R1T6</accession>
<dbReference type="KEGG" id="ipa:Isop_0767"/>
<keyword evidence="3" id="KW-1185">Reference proteome</keyword>
<dbReference type="HOGENOM" id="CLU_1822723_0_0_0"/>
<name>E8R1T6_ISOPI</name>
<gene>
    <name evidence="2" type="ordered locus">Isop_0767</name>
</gene>
<dbReference type="InParanoid" id="E8R1T6"/>
<proteinExistence type="predicted"/>
<dbReference type="STRING" id="575540.Isop_0767"/>
<dbReference type="RefSeq" id="WP_013563647.1">
    <property type="nucleotide sequence ID" value="NC_014962.1"/>
</dbReference>
<reference evidence="2 3" key="2">
    <citation type="journal article" date="2011" name="Stand. Genomic Sci.">
        <title>Complete genome sequence of Isosphaera pallida type strain (IS1B).</title>
        <authorList>
            <consortium name="US DOE Joint Genome Institute (JGI-PGF)"/>
            <person name="Goker M."/>
            <person name="Cleland D."/>
            <person name="Saunders E."/>
            <person name="Lapidus A."/>
            <person name="Nolan M."/>
            <person name="Lucas S."/>
            <person name="Hammon N."/>
            <person name="Deshpande S."/>
            <person name="Cheng J.F."/>
            <person name="Tapia R."/>
            <person name="Han C."/>
            <person name="Goodwin L."/>
            <person name="Pitluck S."/>
            <person name="Liolios K."/>
            <person name="Pagani I."/>
            <person name="Ivanova N."/>
            <person name="Mavromatis K."/>
            <person name="Pati A."/>
            <person name="Chen A."/>
            <person name="Palaniappan K."/>
            <person name="Land M."/>
            <person name="Hauser L."/>
            <person name="Chang Y.J."/>
            <person name="Jeffries C.D."/>
            <person name="Detter J.C."/>
            <person name="Beck B."/>
            <person name="Woyke T."/>
            <person name="Bristow J."/>
            <person name="Eisen J.A."/>
            <person name="Markowitz V."/>
            <person name="Hugenholtz P."/>
            <person name="Kyrpides N.C."/>
            <person name="Klenk H.P."/>
        </authorList>
    </citation>
    <scope>NUCLEOTIDE SEQUENCE [LARGE SCALE GENOMIC DNA]</scope>
    <source>
        <strain evidence="3">ATCC 43644 / DSM 9630 / IS1B</strain>
    </source>
</reference>
<evidence type="ECO:0000313" key="2">
    <source>
        <dbReference type="EMBL" id="ADV61358.1"/>
    </source>
</evidence>
<organism evidence="2 3">
    <name type="scientific">Isosphaera pallida (strain ATCC 43644 / DSM 9630 / IS1B)</name>
    <dbReference type="NCBI Taxonomy" id="575540"/>
    <lineage>
        <taxon>Bacteria</taxon>
        <taxon>Pseudomonadati</taxon>
        <taxon>Planctomycetota</taxon>
        <taxon>Planctomycetia</taxon>
        <taxon>Isosphaerales</taxon>
        <taxon>Isosphaeraceae</taxon>
        <taxon>Isosphaera</taxon>
    </lineage>
</organism>
<dbReference type="Proteomes" id="UP000008631">
    <property type="component" value="Chromosome"/>
</dbReference>